<dbReference type="Gene3D" id="1.10.287.630">
    <property type="entry name" value="Helix hairpin bin"/>
    <property type="match status" value="1"/>
</dbReference>
<dbReference type="EMBL" id="JASCZI010213128">
    <property type="protein sequence ID" value="MED6200875.1"/>
    <property type="molecule type" value="Genomic_DNA"/>
</dbReference>
<feature type="non-terminal residue" evidence="5">
    <location>
        <position position="468"/>
    </location>
</feature>
<sequence>MATHNSRYSHMRYHHRDHDYDDTSDQEEEEEGVNISDSDSEESQQKENKAEGGVHQEGRCGWWLRWGKWGEEWNRVMVLMSAMGLFVDPLVLYAVSISETCMCVFVDGWLAITVTVLRCMTDTLHISNMWLQLKMAKLSLLTTPSSSSSNYSLRFRKAKWAFFFNLFLILPLPQMVLWEVIPSLLEKGLITVAMTVLLIMFLFQYLPKIYHSVCLLRRMQSLTGYVFGTVWWGIALNLIAYFVASHAAGACWYLLGVQRAAKCLKEQCIKTAGCGVRSLSCKQHIYYGYGSSEMVREKARLAWAANREARSTCLDGPDNYDYGAYKWTVQLVTNDSRLEKILFPIFWGLMTLSTFGSLESTTEWLEVVFNIIVLTSGLLLVTMLIGNIKVFLHATTSKKQAMQLKMRNVEWWMSKRRLPQGFRQRVRNYERQRWAAMRGVDECQMIKNLPEGLRRDIKYHLCLDLVRQ</sequence>
<organism evidence="5 6">
    <name type="scientific">Stylosanthes scabra</name>
    <dbReference type="NCBI Taxonomy" id="79078"/>
    <lineage>
        <taxon>Eukaryota</taxon>
        <taxon>Viridiplantae</taxon>
        <taxon>Streptophyta</taxon>
        <taxon>Embryophyta</taxon>
        <taxon>Tracheophyta</taxon>
        <taxon>Spermatophyta</taxon>
        <taxon>Magnoliopsida</taxon>
        <taxon>eudicotyledons</taxon>
        <taxon>Gunneridae</taxon>
        <taxon>Pentapetalae</taxon>
        <taxon>rosids</taxon>
        <taxon>fabids</taxon>
        <taxon>Fabales</taxon>
        <taxon>Fabaceae</taxon>
        <taxon>Papilionoideae</taxon>
        <taxon>50 kb inversion clade</taxon>
        <taxon>dalbergioids sensu lato</taxon>
        <taxon>Dalbergieae</taxon>
        <taxon>Pterocarpus clade</taxon>
        <taxon>Stylosanthes</taxon>
    </lineage>
</organism>
<feature type="compositionally biased region" description="Acidic residues" evidence="3">
    <location>
        <begin position="22"/>
        <end position="42"/>
    </location>
</feature>
<proteinExistence type="predicted"/>
<dbReference type="InterPro" id="IPR018490">
    <property type="entry name" value="cNMP-bd_dom_sf"/>
</dbReference>
<keyword evidence="1" id="KW-1071">Ligand-gated ion channel</keyword>
<protein>
    <submittedName>
        <fullName evidence="5">Cyclic nucleotide-gated ion channel 4</fullName>
    </submittedName>
</protein>
<evidence type="ECO:0000256" key="2">
    <source>
        <dbReference type="ARBA" id="ARBA00023303"/>
    </source>
</evidence>
<evidence type="ECO:0000313" key="5">
    <source>
        <dbReference type="EMBL" id="MED6200875.1"/>
    </source>
</evidence>
<feature type="transmembrane region" description="Helical" evidence="4">
    <location>
        <begin position="184"/>
        <end position="203"/>
    </location>
</feature>
<keyword evidence="4" id="KW-1133">Transmembrane helix</keyword>
<feature type="region of interest" description="Disordered" evidence="3">
    <location>
        <begin position="1"/>
        <end position="53"/>
    </location>
</feature>
<feature type="compositionally biased region" description="Basic and acidic residues" evidence="3">
    <location>
        <begin position="43"/>
        <end position="53"/>
    </location>
</feature>
<evidence type="ECO:0000256" key="1">
    <source>
        <dbReference type="ARBA" id="ARBA00023286"/>
    </source>
</evidence>
<evidence type="ECO:0000313" key="6">
    <source>
        <dbReference type="Proteomes" id="UP001341840"/>
    </source>
</evidence>
<gene>
    <name evidence="5" type="primary">CNGC4_4</name>
    <name evidence="5" type="ORF">PIB30_089533</name>
</gene>
<dbReference type="SUPFAM" id="SSF51206">
    <property type="entry name" value="cAMP-binding domain-like"/>
    <property type="match status" value="1"/>
</dbReference>
<reference evidence="5 6" key="1">
    <citation type="journal article" date="2023" name="Plants (Basel)">
        <title>Bridging the Gap: Combining Genomics and Transcriptomics Approaches to Understand Stylosanthes scabra, an Orphan Legume from the Brazilian Caatinga.</title>
        <authorList>
            <person name="Ferreira-Neto J.R.C."/>
            <person name="da Silva M.D."/>
            <person name="Binneck E."/>
            <person name="de Melo N.F."/>
            <person name="da Silva R.H."/>
            <person name="de Melo A.L.T.M."/>
            <person name="Pandolfi V."/>
            <person name="Bustamante F.O."/>
            <person name="Brasileiro-Vidal A.C."/>
            <person name="Benko-Iseppon A.M."/>
        </authorList>
    </citation>
    <scope>NUCLEOTIDE SEQUENCE [LARGE SCALE GENOMIC DNA]</scope>
    <source>
        <tissue evidence="5">Leaves</tissue>
    </source>
</reference>
<keyword evidence="1" id="KW-0813">Transport</keyword>
<keyword evidence="6" id="KW-1185">Reference proteome</keyword>
<dbReference type="PANTHER" id="PTHR45651:SF14">
    <property type="entry name" value="CYCLIC NUCLEOTIDE-GATED ION CHANNEL 4"/>
    <property type="match status" value="1"/>
</dbReference>
<dbReference type="PANTHER" id="PTHR45651">
    <property type="entry name" value="CYCLIC NUCLEOTIDE-GATED ION CHANNEL 15-RELATED-RELATED"/>
    <property type="match status" value="1"/>
</dbReference>
<keyword evidence="4" id="KW-0812">Transmembrane</keyword>
<accession>A0ABU6XRU8</accession>
<evidence type="ECO:0000256" key="3">
    <source>
        <dbReference type="SAM" id="MobiDB-lite"/>
    </source>
</evidence>
<keyword evidence="4" id="KW-0472">Membrane</keyword>
<feature type="transmembrane region" description="Helical" evidence="4">
    <location>
        <begin position="364"/>
        <end position="392"/>
    </location>
</feature>
<keyword evidence="2" id="KW-0407">Ion channel</keyword>
<evidence type="ECO:0000256" key="4">
    <source>
        <dbReference type="SAM" id="Phobius"/>
    </source>
</evidence>
<dbReference type="Proteomes" id="UP001341840">
    <property type="component" value="Unassembled WGS sequence"/>
</dbReference>
<feature type="transmembrane region" description="Helical" evidence="4">
    <location>
        <begin position="160"/>
        <end position="178"/>
    </location>
</feature>
<dbReference type="SUPFAM" id="SSF81324">
    <property type="entry name" value="Voltage-gated potassium channels"/>
    <property type="match status" value="1"/>
</dbReference>
<keyword evidence="1" id="KW-0406">Ion transport</keyword>
<comment type="caution">
    <text evidence="5">The sequence shown here is derived from an EMBL/GenBank/DDBJ whole genome shotgun (WGS) entry which is preliminary data.</text>
</comment>
<name>A0ABU6XRU8_9FABA</name>